<feature type="compositionally biased region" description="Basic and acidic residues" evidence="3">
    <location>
        <begin position="639"/>
        <end position="654"/>
    </location>
</feature>
<accession>A0A4S4KTC3</accession>
<dbReference type="PANTHER" id="PTHR43272">
    <property type="entry name" value="LONG-CHAIN-FATTY-ACID--COA LIGASE"/>
    <property type="match status" value="1"/>
</dbReference>
<evidence type="ECO:0000256" key="2">
    <source>
        <dbReference type="ARBA" id="ARBA00022840"/>
    </source>
</evidence>
<comment type="caution">
    <text evidence="6">The sequence shown here is derived from an EMBL/GenBank/DDBJ whole genome shotgun (WGS) entry which is preliminary data.</text>
</comment>
<dbReference type="GO" id="GO:0016020">
    <property type="term" value="C:membrane"/>
    <property type="evidence" value="ECO:0007669"/>
    <property type="project" value="TreeGrafter"/>
</dbReference>
<reference evidence="6 7" key="1">
    <citation type="submission" date="2019-02" db="EMBL/GenBank/DDBJ databases">
        <title>Genome sequencing of the rare red list fungi Phlebia centrifuga.</title>
        <authorList>
            <person name="Buettner E."/>
            <person name="Kellner H."/>
        </authorList>
    </citation>
    <scope>NUCLEOTIDE SEQUENCE [LARGE SCALE GENOMIC DNA]</scope>
    <source>
        <strain evidence="6 7">DSM 108282</strain>
    </source>
</reference>
<dbReference type="AlphaFoldDB" id="A0A4S4KTC3"/>
<name>A0A4S4KTC3_9APHY</name>
<keyword evidence="7" id="KW-1185">Reference proteome</keyword>
<dbReference type="GO" id="GO:0005524">
    <property type="term" value="F:ATP binding"/>
    <property type="evidence" value="ECO:0007669"/>
    <property type="project" value="UniProtKB-KW"/>
</dbReference>
<evidence type="ECO:0000259" key="5">
    <source>
        <dbReference type="Pfam" id="PF00501"/>
    </source>
</evidence>
<feature type="region of interest" description="Disordered" evidence="3">
    <location>
        <begin position="494"/>
        <end position="533"/>
    </location>
</feature>
<evidence type="ECO:0000256" key="4">
    <source>
        <dbReference type="SAM" id="Phobius"/>
    </source>
</evidence>
<keyword evidence="4" id="KW-1133">Transmembrane helix</keyword>
<dbReference type="InterPro" id="IPR018822">
    <property type="entry name" value="UPF0646"/>
</dbReference>
<protein>
    <recommendedName>
        <fullName evidence="5">AMP-dependent synthetase/ligase domain-containing protein</fullName>
    </recommendedName>
</protein>
<feature type="region of interest" description="Disordered" evidence="3">
    <location>
        <begin position="614"/>
        <end position="658"/>
    </location>
</feature>
<dbReference type="EMBL" id="SGPJ01000018">
    <property type="protein sequence ID" value="THH01697.1"/>
    <property type="molecule type" value="Genomic_DNA"/>
</dbReference>
<feature type="compositionally biased region" description="Acidic residues" evidence="3">
    <location>
        <begin position="1089"/>
        <end position="1119"/>
    </location>
</feature>
<dbReference type="Pfam" id="PF00501">
    <property type="entry name" value="AMP-binding"/>
    <property type="match status" value="1"/>
</dbReference>
<gene>
    <name evidence="6" type="ORF">EW026_g1030</name>
</gene>
<dbReference type="PANTHER" id="PTHR43272:SF33">
    <property type="entry name" value="AMP-BINDING DOMAIN-CONTAINING PROTEIN-RELATED"/>
    <property type="match status" value="1"/>
</dbReference>
<keyword evidence="4" id="KW-0812">Transmembrane</keyword>
<keyword evidence="2" id="KW-0067">ATP-binding</keyword>
<feature type="region of interest" description="Disordered" evidence="3">
    <location>
        <begin position="573"/>
        <end position="601"/>
    </location>
</feature>
<feature type="region of interest" description="Disordered" evidence="3">
    <location>
        <begin position="854"/>
        <end position="892"/>
    </location>
</feature>
<feature type="region of interest" description="Disordered" evidence="3">
    <location>
        <begin position="681"/>
        <end position="701"/>
    </location>
</feature>
<dbReference type="InterPro" id="IPR000873">
    <property type="entry name" value="AMP-dep_synth/lig_dom"/>
</dbReference>
<evidence type="ECO:0000313" key="6">
    <source>
        <dbReference type="EMBL" id="THH01697.1"/>
    </source>
</evidence>
<feature type="compositionally biased region" description="Basic and acidic residues" evidence="3">
    <location>
        <begin position="854"/>
        <end position="873"/>
    </location>
</feature>
<feature type="compositionally biased region" description="Basic and acidic residues" evidence="3">
    <location>
        <begin position="1063"/>
        <end position="1083"/>
    </location>
</feature>
<dbReference type="SUPFAM" id="SSF56801">
    <property type="entry name" value="Acetyl-CoA synthetase-like"/>
    <property type="match status" value="1"/>
</dbReference>
<dbReference type="GO" id="GO:0004467">
    <property type="term" value="F:long-chain fatty acid-CoA ligase activity"/>
    <property type="evidence" value="ECO:0007669"/>
    <property type="project" value="TreeGrafter"/>
</dbReference>
<dbReference type="Proteomes" id="UP000309038">
    <property type="component" value="Unassembled WGS sequence"/>
</dbReference>
<organism evidence="6 7">
    <name type="scientific">Hermanssonia centrifuga</name>
    <dbReference type="NCBI Taxonomy" id="98765"/>
    <lineage>
        <taxon>Eukaryota</taxon>
        <taxon>Fungi</taxon>
        <taxon>Dikarya</taxon>
        <taxon>Basidiomycota</taxon>
        <taxon>Agaricomycotina</taxon>
        <taxon>Agaricomycetes</taxon>
        <taxon>Polyporales</taxon>
        <taxon>Meruliaceae</taxon>
        <taxon>Hermanssonia</taxon>
    </lineage>
</organism>
<keyword evidence="1" id="KW-0547">Nucleotide-binding</keyword>
<feature type="compositionally biased region" description="Polar residues" evidence="3">
    <location>
        <begin position="688"/>
        <end position="697"/>
    </location>
</feature>
<feature type="domain" description="AMP-dependent synthetase/ligase" evidence="5">
    <location>
        <begin position="48"/>
        <end position="263"/>
    </location>
</feature>
<feature type="compositionally biased region" description="Polar residues" evidence="3">
    <location>
        <begin position="995"/>
        <end position="1006"/>
    </location>
</feature>
<dbReference type="Pfam" id="PF10336">
    <property type="entry name" value="DUF2420"/>
    <property type="match status" value="1"/>
</dbReference>
<feature type="compositionally biased region" description="Basic and acidic residues" evidence="3">
    <location>
        <begin position="616"/>
        <end position="629"/>
    </location>
</feature>
<evidence type="ECO:0000256" key="3">
    <source>
        <dbReference type="SAM" id="MobiDB-lite"/>
    </source>
</evidence>
<feature type="region of interest" description="Disordered" evidence="3">
    <location>
        <begin position="906"/>
        <end position="1165"/>
    </location>
</feature>
<feature type="compositionally biased region" description="Low complexity" evidence="3">
    <location>
        <begin position="518"/>
        <end position="528"/>
    </location>
</feature>
<dbReference type="InterPro" id="IPR042099">
    <property type="entry name" value="ANL_N_sf"/>
</dbReference>
<dbReference type="Gene3D" id="3.40.50.12780">
    <property type="entry name" value="N-terminal domain of ligase-like"/>
    <property type="match status" value="1"/>
</dbReference>
<sequence length="1165" mass="126418">MQTLSDYLITDDLTIILSLVAAGLFLLHNLYKPQSLVHPILLGRQSDVARVTNLELRRRVDQFGTGLVKIAGLVPADSNVLLLLNDGIEFLISDLALASHSIPSFTLTSMSLLSPVLDSHPPTAIITHAEFLPNLLELIYDTHEGSHHTIIVVGEPKVKIARGLGQVRIFKWNDIEREAAQLEQVQVSPTDPKQVFTVSFYSTSSGELRGTQLTHENLTAGVTATRALLPLSGAISPLDTIASSHSLSSAFGRAVAYTAVYEGVLETQALTPSRIALSVPLVNSYIHPLVSGPILASHPLDLQVFPAEPASAGTSATDNYAFTYLAPVGPPSINIEAKLVGIDDTAVENGSDPIGTLMLRGPSVGIVLESEGKGVEGGQESDWVETGERAKVLSNGSSDWPEEFMTDDNAETYRETTIEVDMETHYDEEITEYEMADGMDDHHHDGDAELLDMDFIDPSRAISPLPASLLATPSLLNESPLPLVHPHTVPLVSLSPHPETLDPTTAYHAPPESGDGPTTAAAADSSADFQHQRAQSPLPFLVVGEEAPSSASAHLDNPDGSVAVHLAHNAETQDVSADRSNSAQPEQPLEAPSTTDEFPGNNAIVETLQSFEGDEVTPHAEDAHEKHEDQDVDDNQGETVHEEHASTGDPHEISDGVYIDPPPAVLLSLLSSAEQHDCCLFNQPHAPSRSQSPSGYASTSNSSSLTLLLQQRPTLYYEPLSSVFDALREEEAVYNVSEFAEGELVLDAYDLDLKISEDNLYAREVTIHDLNIVHDGIDLGGPLRLRLSVSSPRFISRYHALRDQLSQLTVGVDSGQLEEHNTEEHAEINEDIDEHVEYPTEVGTTVFHEELAEAPPHTENEEPPHDQDTHEYENEQSSETFPEFEEHAAHSDQTDADFLLPIEAPVTTEDTSPENHEDAPGDFNENGEYGTARTAEEAVEGLDADEVHRYADAEDGGDYTDYAQNVADDEPSGDGLLEEIGGTAANRGTRYDSPSLGTPSGLPTSRSEIDEGDNEAPDVAESVLQELIESPEYVNVEKDDGGDYSARASEQDDVPAQAPEQTDIEKSTDAAKVEHAEGNDDKITNVAELPDDLDGFEDAEWDEYDDDELEDPDTTLEEDSSSKHSSETLSSGRSKRSREEDDDDDTETYRGSPPDSPDTKRTRVQ</sequence>
<feature type="transmembrane region" description="Helical" evidence="4">
    <location>
        <begin position="12"/>
        <end position="31"/>
    </location>
</feature>
<proteinExistence type="predicted"/>
<evidence type="ECO:0000256" key="1">
    <source>
        <dbReference type="ARBA" id="ARBA00022741"/>
    </source>
</evidence>
<keyword evidence="4" id="KW-0472">Membrane</keyword>
<evidence type="ECO:0000313" key="7">
    <source>
        <dbReference type="Proteomes" id="UP000309038"/>
    </source>
</evidence>
<feature type="compositionally biased region" description="Polar residues" evidence="3">
    <location>
        <begin position="573"/>
        <end position="585"/>
    </location>
</feature>